<evidence type="ECO:0000313" key="2">
    <source>
        <dbReference type="EMBL" id="NHZ65547.1"/>
    </source>
</evidence>
<feature type="chain" id="PRO_5046835804" evidence="1">
    <location>
        <begin position="28"/>
        <end position="287"/>
    </location>
</feature>
<evidence type="ECO:0000313" key="3">
    <source>
        <dbReference type="Proteomes" id="UP000610594"/>
    </source>
</evidence>
<dbReference type="SUPFAM" id="SSF53474">
    <property type="entry name" value="alpha/beta-Hydrolases"/>
    <property type="match status" value="1"/>
</dbReference>
<organism evidence="2 3">
    <name type="scientific">Massilia genomosp. 1</name>
    <dbReference type="NCBI Taxonomy" id="2609280"/>
    <lineage>
        <taxon>Bacteria</taxon>
        <taxon>Pseudomonadati</taxon>
        <taxon>Pseudomonadota</taxon>
        <taxon>Betaproteobacteria</taxon>
        <taxon>Burkholderiales</taxon>
        <taxon>Oxalobacteraceae</taxon>
        <taxon>Telluria group</taxon>
        <taxon>Massilia</taxon>
    </lineage>
</organism>
<dbReference type="RefSeq" id="WP_167239493.1">
    <property type="nucleotide sequence ID" value="NZ_WHJF01000087.1"/>
</dbReference>
<keyword evidence="1" id="KW-0732">Signal</keyword>
<comment type="caution">
    <text evidence="2">The sequence shown here is derived from an EMBL/GenBank/DDBJ whole genome shotgun (WGS) entry which is preliminary data.</text>
</comment>
<dbReference type="InterPro" id="IPR029058">
    <property type="entry name" value="AB_hydrolase_fold"/>
</dbReference>
<protein>
    <submittedName>
        <fullName evidence="2">Alpha/beta hydrolase</fullName>
    </submittedName>
</protein>
<dbReference type="Gene3D" id="3.40.50.1820">
    <property type="entry name" value="alpha/beta hydrolase"/>
    <property type="match status" value="1"/>
</dbReference>
<feature type="signal peptide" evidence="1">
    <location>
        <begin position="1"/>
        <end position="27"/>
    </location>
</feature>
<dbReference type="EMBL" id="WHJF01000087">
    <property type="protein sequence ID" value="NHZ65547.1"/>
    <property type="molecule type" value="Genomic_DNA"/>
</dbReference>
<reference evidence="2 3" key="1">
    <citation type="submission" date="2019-10" db="EMBL/GenBank/DDBJ databases">
        <title>Taxonomy of Antarctic Massilia spp.: description of Massilia rubra sp. nov., Massilia aquatica sp. nov., Massilia mucilaginosa sp. nov., Massilia frigida sp. nov. isolated from streams, lakes and regoliths.</title>
        <authorList>
            <person name="Holochova P."/>
            <person name="Sedlacek I."/>
            <person name="Kralova S."/>
            <person name="Maslanova I."/>
            <person name="Busse H.-J."/>
            <person name="Stankova E."/>
            <person name="Vrbovska V."/>
            <person name="Kovarovic V."/>
            <person name="Bartak M."/>
            <person name="Svec P."/>
            <person name="Pantucek R."/>
        </authorList>
    </citation>
    <scope>NUCLEOTIDE SEQUENCE [LARGE SCALE GENOMIC DNA]</scope>
    <source>
        <strain evidence="2 3">CCM 8694</strain>
    </source>
</reference>
<evidence type="ECO:0000256" key="1">
    <source>
        <dbReference type="SAM" id="SignalP"/>
    </source>
</evidence>
<sequence length="287" mass="30387">MLLNQALIRFPARLFMLSLAGLLSACAGVDPARRLQQADALATAVRWQRHSVQAGDFALTVYRPASMAATTLTVYLEGDGLAWLSATAVSPDPTPVHPVALQLALRHPHGAVAYLARPCQFQGPTLPAACRSALWTDARYGPEVIDSMNGALDQLMRHAGARRLVLVGYSGGGAVAALLAARRADVALLLTVAANLDTVEWARLQHLSPLAASFNPADHAARLARVPQQHWVGAGDDVVPPAVLAAYAARFPAAARPPVTVVAGFGHACCWQAHWTDMVTPFLPPGE</sequence>
<keyword evidence="3" id="KW-1185">Reference proteome</keyword>
<keyword evidence="2" id="KW-0378">Hydrolase</keyword>
<accession>A0ABX0MU18</accession>
<gene>
    <name evidence="2" type="ORF">F1735_25150</name>
</gene>
<name>A0ABX0MU18_9BURK</name>
<dbReference type="Proteomes" id="UP000610594">
    <property type="component" value="Unassembled WGS sequence"/>
</dbReference>
<dbReference type="GO" id="GO:0016787">
    <property type="term" value="F:hydrolase activity"/>
    <property type="evidence" value="ECO:0007669"/>
    <property type="project" value="UniProtKB-KW"/>
</dbReference>
<proteinExistence type="predicted"/>